<keyword evidence="2" id="KW-1185">Reference proteome</keyword>
<dbReference type="EMBL" id="BGZK01000814">
    <property type="protein sequence ID" value="GBP61426.1"/>
    <property type="molecule type" value="Genomic_DNA"/>
</dbReference>
<reference evidence="1 2" key="1">
    <citation type="journal article" date="2019" name="Commun. Biol.">
        <title>The bagworm genome reveals a unique fibroin gene that provides high tensile strength.</title>
        <authorList>
            <person name="Kono N."/>
            <person name="Nakamura H."/>
            <person name="Ohtoshi R."/>
            <person name="Tomita M."/>
            <person name="Numata K."/>
            <person name="Arakawa K."/>
        </authorList>
    </citation>
    <scope>NUCLEOTIDE SEQUENCE [LARGE SCALE GENOMIC DNA]</scope>
</reference>
<protein>
    <submittedName>
        <fullName evidence="1">Uncharacterized protein</fullName>
    </submittedName>
</protein>
<evidence type="ECO:0000313" key="2">
    <source>
        <dbReference type="Proteomes" id="UP000299102"/>
    </source>
</evidence>
<sequence>MARTMYLMRQCFPRSLRCSSRGFLAPLWLGGGDDGPRHQFDGVHIARGSLIGLRVIPTGRGSATLRRPVRGRPFLQLPAIPVPLSVVRSVSISIPISVPLSIRIMSQSGHRHHQHHLDGWCSTTIRFTDNFLPHTVKI</sequence>
<evidence type="ECO:0000313" key="1">
    <source>
        <dbReference type="EMBL" id="GBP61426.1"/>
    </source>
</evidence>
<dbReference type="AlphaFoldDB" id="A0A4C1XC49"/>
<gene>
    <name evidence="1" type="ORF">EVAR_50793_1</name>
</gene>
<accession>A0A4C1XC49</accession>
<dbReference type="OrthoDB" id="7480422at2759"/>
<proteinExistence type="predicted"/>
<organism evidence="1 2">
    <name type="scientific">Eumeta variegata</name>
    <name type="common">Bagworm moth</name>
    <name type="synonym">Eumeta japonica</name>
    <dbReference type="NCBI Taxonomy" id="151549"/>
    <lineage>
        <taxon>Eukaryota</taxon>
        <taxon>Metazoa</taxon>
        <taxon>Ecdysozoa</taxon>
        <taxon>Arthropoda</taxon>
        <taxon>Hexapoda</taxon>
        <taxon>Insecta</taxon>
        <taxon>Pterygota</taxon>
        <taxon>Neoptera</taxon>
        <taxon>Endopterygota</taxon>
        <taxon>Lepidoptera</taxon>
        <taxon>Glossata</taxon>
        <taxon>Ditrysia</taxon>
        <taxon>Tineoidea</taxon>
        <taxon>Psychidae</taxon>
        <taxon>Oiketicinae</taxon>
        <taxon>Eumeta</taxon>
    </lineage>
</organism>
<dbReference type="Proteomes" id="UP000299102">
    <property type="component" value="Unassembled WGS sequence"/>
</dbReference>
<comment type="caution">
    <text evidence="1">The sequence shown here is derived from an EMBL/GenBank/DDBJ whole genome shotgun (WGS) entry which is preliminary data.</text>
</comment>
<name>A0A4C1XC49_EUMVA</name>